<keyword evidence="2" id="KW-0732">Signal</keyword>
<evidence type="ECO:0000256" key="2">
    <source>
        <dbReference type="SAM" id="SignalP"/>
    </source>
</evidence>
<name>A0A6G1KES1_9PLEO</name>
<feature type="compositionally biased region" description="Basic residues" evidence="1">
    <location>
        <begin position="35"/>
        <end position="58"/>
    </location>
</feature>
<evidence type="ECO:0000256" key="1">
    <source>
        <dbReference type="SAM" id="MobiDB-lite"/>
    </source>
</evidence>
<dbReference type="AlphaFoldDB" id="A0A6G1KES1"/>
<feature type="chain" id="PRO_5026287778" description="Secreted protein" evidence="2">
    <location>
        <begin position="24"/>
        <end position="58"/>
    </location>
</feature>
<feature type="signal peptide" evidence="2">
    <location>
        <begin position="1"/>
        <end position="23"/>
    </location>
</feature>
<reference evidence="3" key="1">
    <citation type="journal article" date="2020" name="Stud. Mycol.">
        <title>101 Dothideomycetes genomes: a test case for predicting lifestyles and emergence of pathogens.</title>
        <authorList>
            <person name="Haridas S."/>
            <person name="Albert R."/>
            <person name="Binder M."/>
            <person name="Bloem J."/>
            <person name="Labutti K."/>
            <person name="Salamov A."/>
            <person name="Andreopoulos B."/>
            <person name="Baker S."/>
            <person name="Barry K."/>
            <person name="Bills G."/>
            <person name="Bluhm B."/>
            <person name="Cannon C."/>
            <person name="Castanera R."/>
            <person name="Culley D."/>
            <person name="Daum C."/>
            <person name="Ezra D."/>
            <person name="Gonzalez J."/>
            <person name="Henrissat B."/>
            <person name="Kuo A."/>
            <person name="Liang C."/>
            <person name="Lipzen A."/>
            <person name="Lutzoni F."/>
            <person name="Magnuson J."/>
            <person name="Mondo S."/>
            <person name="Nolan M."/>
            <person name="Ohm R."/>
            <person name="Pangilinan J."/>
            <person name="Park H.-J."/>
            <person name="Ramirez L."/>
            <person name="Alfaro M."/>
            <person name="Sun H."/>
            <person name="Tritt A."/>
            <person name="Yoshinaga Y."/>
            <person name="Zwiers L.-H."/>
            <person name="Turgeon B."/>
            <person name="Goodwin S."/>
            <person name="Spatafora J."/>
            <person name="Crous P."/>
            <person name="Grigoriev I."/>
        </authorList>
    </citation>
    <scope>NUCLEOTIDE SEQUENCE</scope>
    <source>
        <strain evidence="3">CBS 279.74</strain>
    </source>
</reference>
<gene>
    <name evidence="3" type="ORF">K504DRAFT_465112</name>
</gene>
<sequence length="58" mass="6687">MYVVCSLRCALCIVHCAVAVAAGSPCPEAPLDWTRRRRRRRRRSTKKKKKKNKTKKSS</sequence>
<organism evidence="3 4">
    <name type="scientific">Pleomassaria siparia CBS 279.74</name>
    <dbReference type="NCBI Taxonomy" id="1314801"/>
    <lineage>
        <taxon>Eukaryota</taxon>
        <taxon>Fungi</taxon>
        <taxon>Dikarya</taxon>
        <taxon>Ascomycota</taxon>
        <taxon>Pezizomycotina</taxon>
        <taxon>Dothideomycetes</taxon>
        <taxon>Pleosporomycetidae</taxon>
        <taxon>Pleosporales</taxon>
        <taxon>Pleomassariaceae</taxon>
        <taxon>Pleomassaria</taxon>
    </lineage>
</organism>
<proteinExistence type="predicted"/>
<evidence type="ECO:0000313" key="4">
    <source>
        <dbReference type="Proteomes" id="UP000799428"/>
    </source>
</evidence>
<keyword evidence="4" id="KW-1185">Reference proteome</keyword>
<evidence type="ECO:0000313" key="3">
    <source>
        <dbReference type="EMBL" id="KAF2711349.1"/>
    </source>
</evidence>
<feature type="region of interest" description="Disordered" evidence="1">
    <location>
        <begin position="24"/>
        <end position="58"/>
    </location>
</feature>
<dbReference type="Proteomes" id="UP000799428">
    <property type="component" value="Unassembled WGS sequence"/>
</dbReference>
<dbReference type="EMBL" id="MU005767">
    <property type="protein sequence ID" value="KAF2711349.1"/>
    <property type="molecule type" value="Genomic_DNA"/>
</dbReference>
<protein>
    <recommendedName>
        <fullName evidence="5">Secreted protein</fullName>
    </recommendedName>
</protein>
<accession>A0A6G1KES1</accession>
<evidence type="ECO:0008006" key="5">
    <source>
        <dbReference type="Google" id="ProtNLM"/>
    </source>
</evidence>